<dbReference type="PROSITE" id="PS51915">
    <property type="entry name" value="ZAD"/>
    <property type="match status" value="1"/>
</dbReference>
<feature type="compositionally biased region" description="Polar residues" evidence="12">
    <location>
        <begin position="573"/>
        <end position="587"/>
    </location>
</feature>
<feature type="domain" description="C2H2-type" evidence="13">
    <location>
        <begin position="1140"/>
        <end position="1167"/>
    </location>
</feature>
<feature type="domain" description="C2H2-type" evidence="13">
    <location>
        <begin position="1300"/>
        <end position="1328"/>
    </location>
</feature>
<evidence type="ECO:0000256" key="4">
    <source>
        <dbReference type="ARBA" id="ARBA00022771"/>
    </source>
</evidence>
<feature type="domain" description="C2H2-type" evidence="13">
    <location>
        <begin position="295"/>
        <end position="322"/>
    </location>
</feature>
<keyword evidence="6" id="KW-0805">Transcription regulation</keyword>
<dbReference type="Pfam" id="PF07776">
    <property type="entry name" value="zf-AD"/>
    <property type="match status" value="1"/>
</dbReference>
<feature type="domain" description="C2H2-type" evidence="13">
    <location>
        <begin position="486"/>
        <end position="513"/>
    </location>
</feature>
<feature type="binding site" evidence="11">
    <location>
        <position position="81"/>
    </location>
    <ligand>
        <name>Zn(2+)</name>
        <dbReference type="ChEBI" id="CHEBI:29105"/>
    </ligand>
</feature>
<dbReference type="InterPro" id="IPR013087">
    <property type="entry name" value="Znf_C2H2_type"/>
</dbReference>
<reference evidence="15" key="1">
    <citation type="submission" date="2021-05" db="EMBL/GenBank/DDBJ databases">
        <authorList>
            <person name="Alioto T."/>
            <person name="Alioto T."/>
            <person name="Gomez Garrido J."/>
        </authorList>
    </citation>
    <scope>NUCLEOTIDE SEQUENCE</scope>
</reference>
<dbReference type="InterPro" id="IPR012934">
    <property type="entry name" value="Znf_AD"/>
</dbReference>
<feature type="domain" description="C2H2-type" evidence="13">
    <location>
        <begin position="1271"/>
        <end position="1299"/>
    </location>
</feature>
<evidence type="ECO:0000256" key="6">
    <source>
        <dbReference type="ARBA" id="ARBA00023015"/>
    </source>
</evidence>
<feature type="region of interest" description="Disordered" evidence="12">
    <location>
        <begin position="808"/>
        <end position="833"/>
    </location>
</feature>
<feature type="region of interest" description="Disordered" evidence="12">
    <location>
        <begin position="1227"/>
        <end position="1252"/>
    </location>
</feature>
<feature type="domain" description="C2H2-type" evidence="13">
    <location>
        <begin position="522"/>
        <end position="549"/>
    </location>
</feature>
<evidence type="ECO:0000256" key="8">
    <source>
        <dbReference type="ARBA" id="ARBA00023163"/>
    </source>
</evidence>
<feature type="domain" description="C2H2-type" evidence="13">
    <location>
        <begin position="595"/>
        <end position="623"/>
    </location>
</feature>
<feature type="binding site" evidence="11">
    <location>
        <position position="84"/>
    </location>
    <ligand>
        <name>Zn(2+)</name>
        <dbReference type="ChEBI" id="CHEBI:29105"/>
    </ligand>
</feature>
<evidence type="ECO:0000313" key="15">
    <source>
        <dbReference type="EMBL" id="CAG6595870.1"/>
    </source>
</evidence>
<feature type="domain" description="ZAD" evidence="14">
    <location>
        <begin position="79"/>
        <end position="158"/>
    </location>
</feature>
<feature type="region of interest" description="Disordered" evidence="12">
    <location>
        <begin position="556"/>
        <end position="595"/>
    </location>
</feature>
<dbReference type="SUPFAM" id="SSF57667">
    <property type="entry name" value="beta-beta-alpha zinc fingers"/>
    <property type="match status" value="10"/>
</dbReference>
<evidence type="ECO:0000256" key="10">
    <source>
        <dbReference type="PROSITE-ProRule" id="PRU00042"/>
    </source>
</evidence>
<feature type="domain" description="C2H2-type" evidence="13">
    <location>
        <begin position="867"/>
        <end position="894"/>
    </location>
</feature>
<feature type="domain" description="C2H2-type" evidence="13">
    <location>
        <begin position="1031"/>
        <end position="1059"/>
    </location>
</feature>
<keyword evidence="7" id="KW-0238">DNA-binding</keyword>
<dbReference type="PROSITE" id="PS50157">
    <property type="entry name" value="ZINC_FINGER_C2H2_2"/>
    <property type="match status" value="20"/>
</dbReference>
<evidence type="ECO:0000256" key="5">
    <source>
        <dbReference type="ARBA" id="ARBA00022833"/>
    </source>
</evidence>
<accession>A0A8D8PBW7</accession>
<dbReference type="PROSITE" id="PS00028">
    <property type="entry name" value="ZINC_FINGER_C2H2_1"/>
    <property type="match status" value="22"/>
</dbReference>
<proteinExistence type="predicted"/>
<feature type="domain" description="C2H2-type" evidence="13">
    <location>
        <begin position="1085"/>
        <end position="1112"/>
    </location>
</feature>
<feature type="domain" description="C2H2-type" evidence="13">
    <location>
        <begin position="838"/>
        <end position="866"/>
    </location>
</feature>
<feature type="binding site" evidence="11">
    <location>
        <position position="131"/>
    </location>
    <ligand>
        <name>Zn(2+)</name>
        <dbReference type="ChEBI" id="CHEBI:29105"/>
    </ligand>
</feature>
<dbReference type="Pfam" id="PF00096">
    <property type="entry name" value="zf-C2H2"/>
    <property type="match status" value="6"/>
</dbReference>
<dbReference type="Pfam" id="PF13912">
    <property type="entry name" value="zf-C2H2_6"/>
    <property type="match status" value="3"/>
</dbReference>
<feature type="domain" description="C2H2-type" evidence="13">
    <location>
        <begin position="402"/>
        <end position="429"/>
    </location>
</feature>
<dbReference type="Pfam" id="PF13894">
    <property type="entry name" value="zf-C2H2_4"/>
    <property type="match status" value="1"/>
</dbReference>
<keyword evidence="4 10" id="KW-0863">Zinc-finger</keyword>
<comment type="subcellular location">
    <subcellularLocation>
        <location evidence="1">Nucleus</location>
    </subcellularLocation>
</comment>
<dbReference type="GO" id="GO:0005634">
    <property type="term" value="C:nucleus"/>
    <property type="evidence" value="ECO:0007669"/>
    <property type="project" value="UniProtKB-SubCell"/>
</dbReference>
<evidence type="ECO:0000256" key="11">
    <source>
        <dbReference type="PROSITE-ProRule" id="PRU01263"/>
    </source>
</evidence>
<feature type="domain" description="C2H2-type" evidence="13">
    <location>
        <begin position="681"/>
        <end position="703"/>
    </location>
</feature>
<evidence type="ECO:0000259" key="14">
    <source>
        <dbReference type="PROSITE" id="PS51915"/>
    </source>
</evidence>
<sequence length="1444" mass="160997">MEQPEIAAVDDAPALPPSSNRSNSTSSSESGSSSSGSSESSQEVNDNGGQQGEEGGTNGRSSSADYPAVIPPPPPAVNTLCRICMCDPAEDGRMLESLFRTTVDSKTLYAMLVTVVPLGQGNNDGMPDKVCTSCKGKLVQAYRLYETCVKSDERLRKLLQLQNSAGGVLIKQEIIDEDDEDVELANFQLYCDAQVKKEDEYDQDYLFDGGFYGVGLAAAHYNTPNLRIQSVHNGPEVLVQLQEGLDAPSQPAVEWDKYVKVTPNGHHCILCGKDFKYFSYFKQHAIAQHDPSKPHKCHQCKYTFKTEQRLFLHMRTHLEQQAEELPLAVEHAELPEPELEIEGTLDLDQSEDSIVDDESVSISINPDNGEKIYTCLICQKQLTTLPLYRRHQTVHTVRGRPFECEICHYRFAMKFSYNAHMLRHEQGKDPAQPAAYKCAECPQTFVRRKLLNLHVAVNHEKPTVYLNRTAPAAILTSNISEGRGGHACPICSETFNRESVLNNHMKMHELEAAQLKHSEVCYICNVCGVECETRDSFTTHIKTHGDDIALEHQNNSMDVDDDEDDPAMPPTPQNGATDPLSTSTPTSKPEPKSGVRCELCSKTFPYACNLKQHRIIHHSELKPHECHICHYRFEYEGTLMRHMQKHSKQELSAASTTPTSIPSLPQPEDPIVAPAGASLVFKCKLCSARFQKQKSMTWHLKTHRSIVAAGEDKEASPTKELGSPLSPNSAATASANAFAARLDLKPQQQPQSTSSSSTALQQIQQLQQAALRGMAAAAARGAKMYKCGYCPQKLDSEDAYYQHLKGHRVRPATDPLQPDEETPPAKKKRSWVRSGEHHKCHLCQKVFTFRSQLQQHTALHHQPGKPYECGKCHYSFVHKLNLKRHELTHLEEERVSAEDDPSIQLLEDESFNAEELAEPDEMSPAVVGLMPVNRGGVGSEAGDKQSGEGVGPPKRNKCVVCAATFQREDQLIEHLKTHIERMKVTKQETQSAKKILTDDSDKKCKLCAKVFKFSCQLKQHIQMHHSKDKPFECNICRYRFEFKGHMLRHKANNHPDELAAEEADADELPAKITTPTVNPDGSEVYQCPVCPMNFVKQRSLTWHLKTHSGAGSGRKVKREDGGGGGIYPSASSSSSTGEVFQCRVCTRLFNDAYELKAHMLTHAGSSTSSSGQVIEADHSLFGSGLDMMLQDFPDTMEDTDPLFDGSNLELVLEDNFDHDLDFSMRYNQPQDTPSSLPQTRRSLPTGGMGNDSSVYDMAEPGASTTPAKGKIVCELCKKDFLYSCNLKQHMQLHHAKEKPFECKICFYRFEYSGHLVRHIRTNHDNQQEDAIGDAIERNFVCTFCSELFEQKSQLNSHIQTYHRGEKQFKCDLCPASFAYKKTFENHREEHHSIKPGEPSAAPFVAAAVVAPLPSVASGSANFSCNLCKKTFSSAQKVDNHVCFQ</sequence>
<evidence type="ECO:0000256" key="1">
    <source>
        <dbReference type="ARBA" id="ARBA00004123"/>
    </source>
</evidence>
<dbReference type="SMART" id="SM00355">
    <property type="entry name" value="ZnF_C2H2"/>
    <property type="match status" value="23"/>
</dbReference>
<dbReference type="PANTHER" id="PTHR24403:SF67">
    <property type="entry name" value="FI01116P-RELATED"/>
    <property type="match status" value="1"/>
</dbReference>
<feature type="domain" description="C2H2-type" evidence="13">
    <location>
        <begin position="436"/>
        <end position="459"/>
    </location>
</feature>
<feature type="domain" description="C2H2-type" evidence="13">
    <location>
        <begin position="624"/>
        <end position="651"/>
    </location>
</feature>
<keyword evidence="8" id="KW-0804">Transcription</keyword>
<dbReference type="Gene3D" id="3.30.160.60">
    <property type="entry name" value="Classic Zinc Finger"/>
    <property type="match status" value="11"/>
</dbReference>
<feature type="domain" description="C2H2-type" evidence="13">
    <location>
        <begin position="1002"/>
        <end position="1030"/>
    </location>
</feature>
<dbReference type="GO" id="GO:0010468">
    <property type="term" value="P:regulation of gene expression"/>
    <property type="evidence" value="ECO:0007669"/>
    <property type="project" value="TreeGrafter"/>
</dbReference>
<evidence type="ECO:0000256" key="12">
    <source>
        <dbReference type="SAM" id="MobiDB-lite"/>
    </source>
</evidence>
<feature type="domain" description="C2H2-type" evidence="13">
    <location>
        <begin position="1368"/>
        <end position="1395"/>
    </location>
</feature>
<keyword evidence="9" id="KW-0539">Nucleus</keyword>
<feature type="domain" description="C2H2-type" evidence="13">
    <location>
        <begin position="266"/>
        <end position="294"/>
    </location>
</feature>
<feature type="compositionally biased region" description="Gly residues" evidence="12">
    <location>
        <begin position="49"/>
        <end position="58"/>
    </location>
</feature>
<dbReference type="SUPFAM" id="SSF57716">
    <property type="entry name" value="Glucocorticoid receptor-like (DNA-binding domain)"/>
    <property type="match status" value="1"/>
</dbReference>
<feature type="compositionally biased region" description="Polar residues" evidence="12">
    <location>
        <begin position="1227"/>
        <end position="1242"/>
    </location>
</feature>
<protein>
    <submittedName>
        <fullName evidence="15">Zinc finger protein 91</fullName>
    </submittedName>
</protein>
<feature type="region of interest" description="Disordered" evidence="12">
    <location>
        <begin position="709"/>
        <end position="730"/>
    </location>
</feature>
<dbReference type="GO" id="GO:0008270">
    <property type="term" value="F:zinc ion binding"/>
    <property type="evidence" value="ECO:0007669"/>
    <property type="project" value="UniProtKB-UniRule"/>
</dbReference>
<evidence type="ECO:0000256" key="9">
    <source>
        <dbReference type="ARBA" id="ARBA00023242"/>
    </source>
</evidence>
<feature type="region of interest" description="Disordered" evidence="12">
    <location>
        <begin position="1106"/>
        <end position="1134"/>
    </location>
</feature>
<dbReference type="FunFam" id="3.30.160.60:FF:000446">
    <property type="entry name" value="Zinc finger protein"/>
    <property type="match status" value="1"/>
</dbReference>
<dbReference type="InterPro" id="IPR050688">
    <property type="entry name" value="Zinc_finger/UBP_domain"/>
</dbReference>
<name>A0A8D8PBW7_CULPI</name>
<feature type="region of interest" description="Disordered" evidence="12">
    <location>
        <begin position="934"/>
        <end position="953"/>
    </location>
</feature>
<dbReference type="GO" id="GO:0003677">
    <property type="term" value="F:DNA binding"/>
    <property type="evidence" value="ECO:0007669"/>
    <property type="project" value="UniProtKB-KW"/>
</dbReference>
<evidence type="ECO:0000256" key="3">
    <source>
        <dbReference type="ARBA" id="ARBA00022737"/>
    </source>
</evidence>
<feature type="region of interest" description="Disordered" evidence="12">
    <location>
        <begin position="1"/>
        <end position="71"/>
    </location>
</feature>
<feature type="domain" description="C2H2-type" evidence="13">
    <location>
        <begin position="956"/>
        <end position="983"/>
    </location>
</feature>
<dbReference type="EMBL" id="HBUE01229115">
    <property type="protein sequence ID" value="CAG6543744.1"/>
    <property type="molecule type" value="Transcribed_RNA"/>
</dbReference>
<dbReference type="PANTHER" id="PTHR24403">
    <property type="entry name" value="ZINC FINGER PROTEIN"/>
    <property type="match status" value="1"/>
</dbReference>
<dbReference type="Gene3D" id="3.40.1800.20">
    <property type="match status" value="1"/>
</dbReference>
<feature type="compositionally biased region" description="Low complexity" evidence="12">
    <location>
        <begin position="18"/>
        <end position="48"/>
    </location>
</feature>
<keyword evidence="2 11" id="KW-0479">Metal-binding</keyword>
<organism evidence="15">
    <name type="scientific">Culex pipiens</name>
    <name type="common">House mosquito</name>
    <dbReference type="NCBI Taxonomy" id="7175"/>
    <lineage>
        <taxon>Eukaryota</taxon>
        <taxon>Metazoa</taxon>
        <taxon>Ecdysozoa</taxon>
        <taxon>Arthropoda</taxon>
        <taxon>Hexapoda</taxon>
        <taxon>Insecta</taxon>
        <taxon>Pterygota</taxon>
        <taxon>Neoptera</taxon>
        <taxon>Endopterygota</taxon>
        <taxon>Diptera</taxon>
        <taxon>Nematocera</taxon>
        <taxon>Culicoidea</taxon>
        <taxon>Culicidae</taxon>
        <taxon>Culicinae</taxon>
        <taxon>Culicini</taxon>
        <taxon>Culex</taxon>
        <taxon>Culex</taxon>
    </lineage>
</organism>
<evidence type="ECO:0000256" key="2">
    <source>
        <dbReference type="ARBA" id="ARBA00022723"/>
    </source>
</evidence>
<keyword evidence="5 11" id="KW-0862">Zinc</keyword>
<keyword evidence="3" id="KW-0677">Repeat</keyword>
<dbReference type="SMART" id="SM00868">
    <property type="entry name" value="zf-AD"/>
    <property type="match status" value="2"/>
</dbReference>
<dbReference type="InterPro" id="IPR036236">
    <property type="entry name" value="Znf_C2H2_sf"/>
</dbReference>
<evidence type="ECO:0000259" key="13">
    <source>
        <dbReference type="PROSITE" id="PS50157"/>
    </source>
</evidence>
<dbReference type="EMBL" id="HBUE01335877">
    <property type="protein sequence ID" value="CAG6595870.1"/>
    <property type="molecule type" value="Transcribed_RNA"/>
</dbReference>
<evidence type="ECO:0000256" key="7">
    <source>
        <dbReference type="ARBA" id="ARBA00023125"/>
    </source>
</evidence>
<feature type="domain" description="C2H2-type" evidence="13">
    <location>
        <begin position="1339"/>
        <end position="1367"/>
    </location>
</feature>
<dbReference type="FunFam" id="3.30.160.60:FF:000325">
    <property type="entry name" value="ZFP90 zinc finger protein"/>
    <property type="match status" value="1"/>
</dbReference>
<feature type="binding site" evidence="11">
    <location>
        <position position="134"/>
    </location>
    <ligand>
        <name>Zn(2+)</name>
        <dbReference type="ChEBI" id="CHEBI:29105"/>
    </ligand>
</feature>